<feature type="domain" description="Protein kinase" evidence="15">
    <location>
        <begin position="9"/>
        <end position="301"/>
    </location>
</feature>
<dbReference type="SUPFAM" id="SSF56112">
    <property type="entry name" value="Protein kinase-like (PK-like)"/>
    <property type="match status" value="1"/>
</dbReference>
<dbReference type="VEuPathDB" id="CryptoDB:Chro.70056"/>
<evidence type="ECO:0000256" key="9">
    <source>
        <dbReference type="ARBA" id="ARBA00039612"/>
    </source>
</evidence>
<evidence type="ECO:0000256" key="1">
    <source>
        <dbReference type="ARBA" id="ARBA00012409"/>
    </source>
</evidence>
<name>A0A0S4TIS5_CRYHO</name>
<feature type="binding site" evidence="13">
    <location>
        <begin position="15"/>
        <end position="23"/>
    </location>
    <ligand>
        <name>ATP</name>
        <dbReference type="ChEBI" id="CHEBI:30616"/>
    </ligand>
</feature>
<dbReference type="VEuPathDB" id="CryptoDB:CHUDEA7_430"/>
<protein>
    <recommendedName>
        <fullName evidence="9">Cyclin-dependent kinase 2 homolog</fullName>
        <ecNumber evidence="1">2.7.11.23</ecNumber>
    </recommendedName>
    <alternativeName>
        <fullName evidence="10">Cell division control protein 2 homolog</fullName>
    </alternativeName>
    <alternativeName>
        <fullName evidence="11">cdc2-related kinase 2</fullName>
    </alternativeName>
</protein>
<dbReference type="PROSITE" id="PS50011">
    <property type="entry name" value="PROTEIN_KINASE_DOM"/>
    <property type="match status" value="1"/>
</dbReference>
<reference evidence="16" key="2">
    <citation type="submission" date="2015-08" db="EMBL/GenBank/DDBJ databases">
        <authorList>
            <person name="Babu N.S."/>
            <person name="Beckwith C.J."/>
            <person name="Beseler K.G."/>
            <person name="Brison A."/>
            <person name="Carone J.V."/>
            <person name="Caskin T.P."/>
            <person name="Diamond M."/>
            <person name="Durham M.E."/>
            <person name="Foxe J.M."/>
            <person name="Go M."/>
            <person name="Henderson B.A."/>
            <person name="Jones I.B."/>
            <person name="McGettigan J.A."/>
            <person name="Micheletti S.J."/>
            <person name="Nasrallah M.E."/>
            <person name="Ortiz D."/>
            <person name="Piller C.R."/>
            <person name="Privatt S.R."/>
            <person name="Schneider S.L."/>
            <person name="Sharp S."/>
            <person name="Smith T.C."/>
            <person name="Stanton J.D."/>
            <person name="Ullery H.E."/>
            <person name="Wilson R.J."/>
            <person name="Serrano M.G."/>
            <person name="Buck G."/>
            <person name="Lee V."/>
            <person name="Wang Y."/>
            <person name="Carvalho R."/>
            <person name="Voegtly L."/>
            <person name="Shi R."/>
            <person name="Duckworth R."/>
            <person name="Johnson A."/>
            <person name="Loviza R."/>
            <person name="Walstead R."/>
            <person name="Shah Z."/>
            <person name="Kiflezghi M."/>
            <person name="Wade K."/>
            <person name="Ball S.L."/>
            <person name="Bradley K.W."/>
            <person name="Asai D.J."/>
            <person name="Bowman C.A."/>
            <person name="Russell D.A."/>
            <person name="Pope W.H."/>
            <person name="Jacobs-Sera D."/>
            <person name="Hendrix R.W."/>
            <person name="Hatfull G.F."/>
        </authorList>
    </citation>
    <scope>NUCLEOTIDE SEQUENCE [LARGE SCALE GENOMIC DNA]</scope>
</reference>
<accession>A0A0S4TIS5</accession>
<dbReference type="PROSITE" id="PS00109">
    <property type="entry name" value="PROTEIN_KINASE_TYR"/>
    <property type="match status" value="1"/>
</dbReference>
<evidence type="ECO:0000256" key="7">
    <source>
        <dbReference type="ARBA" id="ARBA00022840"/>
    </source>
</evidence>
<dbReference type="InterPro" id="IPR017441">
    <property type="entry name" value="Protein_kinase_ATP_BS"/>
</dbReference>
<dbReference type="CDD" id="cd07841">
    <property type="entry name" value="STKc_CDK7"/>
    <property type="match status" value="1"/>
</dbReference>
<evidence type="ECO:0000256" key="11">
    <source>
        <dbReference type="ARBA" id="ARBA00042858"/>
    </source>
</evidence>
<dbReference type="InterPro" id="IPR050108">
    <property type="entry name" value="CDK"/>
</dbReference>
<evidence type="ECO:0000256" key="12">
    <source>
        <dbReference type="PIRSR" id="PIRSR637770-1"/>
    </source>
</evidence>
<evidence type="ECO:0000256" key="14">
    <source>
        <dbReference type="PROSITE-ProRule" id="PRU10141"/>
    </source>
</evidence>
<reference evidence="17 18" key="3">
    <citation type="submission" date="2017-10" db="EMBL/GenBank/DDBJ databases">
        <title>Consistent, comparative and evidence-based genome annotation and re-annotation for the closely-related species, Cryptosporidium parvum, C. hominis and C. tyzzeri.</title>
        <authorList>
            <person name="Baptista R.P."/>
            <person name="Li Y."/>
            <person name="Sateriale A."/>
            <person name="Striepen B."/>
            <person name="Kissinger J.C."/>
        </authorList>
    </citation>
    <scope>NUCLEOTIDE SEQUENCE [LARGE SCALE GENOMIC DNA]</scope>
    <source>
        <strain evidence="17">30976</strain>
    </source>
</reference>
<dbReference type="PROSITE" id="PS00107">
    <property type="entry name" value="PROTEIN_KINASE_ATP"/>
    <property type="match status" value="1"/>
</dbReference>
<dbReference type="EMBL" id="LN877953">
    <property type="protein sequence ID" value="CUV07019.1"/>
    <property type="molecule type" value="Genomic_DNA"/>
</dbReference>
<comment type="subunit">
    <text evidence="8">May form a complex composed of at least the catalytic subunit CRK2 and a cyclin.</text>
</comment>
<evidence type="ECO:0000256" key="10">
    <source>
        <dbReference type="ARBA" id="ARBA00041902"/>
    </source>
</evidence>
<keyword evidence="3" id="KW-0597">Phosphoprotein</keyword>
<dbReference type="GO" id="GO:0007346">
    <property type="term" value="P:regulation of mitotic cell cycle"/>
    <property type="evidence" value="ECO:0007669"/>
    <property type="project" value="TreeGrafter"/>
</dbReference>
<dbReference type="Proteomes" id="UP000199752">
    <property type="component" value="Chromosome 7"/>
</dbReference>
<evidence type="ECO:0000256" key="8">
    <source>
        <dbReference type="ARBA" id="ARBA00038543"/>
    </source>
</evidence>
<reference evidence="17 18" key="1">
    <citation type="submission" date="2014-11" db="EMBL/GenBank/DDBJ databases">
        <title>Comparative genomic analysis of Cryptosporidium hominis reveals occurrence of genetic recombination in virulent subtypes.</title>
        <authorList>
            <person name="Guo Y."/>
            <person name="Tang K."/>
            <person name="Frace M."/>
            <person name="Li N."/>
            <person name="Roellig D.M."/>
            <person name="Sammons S."/>
            <person name="Knipe K."/>
            <person name="Rowe L."/>
            <person name="Feng Y."/>
            <person name="Xiao L."/>
        </authorList>
    </citation>
    <scope>NUCLEOTIDE SEQUENCE [LARGE SCALE GENOMIC DNA]</scope>
    <source>
        <strain evidence="17">30976</strain>
    </source>
</reference>
<dbReference type="FunFam" id="1.10.510.10:FF:000624">
    <property type="entry name" value="Mitogen-activated protein kinase"/>
    <property type="match status" value="1"/>
</dbReference>
<feature type="active site" description="Proton acceptor" evidence="12">
    <location>
        <position position="142"/>
    </location>
</feature>
<sequence length="320" mass="36682">MFSISERYEQINAHIGQGTYGKVEKAIDKNSDTIVAIKKVKICELPSDLTESRQKVGQCGIHFTVLREIKIMNEINHPNIMGLRDVFVQGDFINLVMDYMESDLRKVFENRIRFSESHIKCLLKQIILGINELHNWFIIHRDLAPANIFINSKGIAKVGDFGLARSYGQPRREYTPEVVTLWYRCPELLFGSTKYTHAVDMWSIGCIFAELLTGGKALLPGDDEVRQLGHIFELLGTPNEDNWPQAKELPLYCEFSPRSPLNFKDIFPNASEMAIDLIQSLLRLNPLERISASQALEHEYFKSYPLPCDPSELPLNYFKN</sequence>
<dbReference type="EMBL" id="JTAI01000003">
    <property type="protein sequence ID" value="PPS95940.1"/>
    <property type="molecule type" value="Genomic_DNA"/>
</dbReference>
<keyword evidence="6 17" id="KW-0418">Kinase</keyword>
<evidence type="ECO:0000256" key="6">
    <source>
        <dbReference type="ARBA" id="ARBA00022777"/>
    </source>
</evidence>
<dbReference type="GO" id="GO:0070985">
    <property type="term" value="C:transcription factor TFIIK complex"/>
    <property type="evidence" value="ECO:0007669"/>
    <property type="project" value="InterPro"/>
</dbReference>
<dbReference type="Pfam" id="PF00069">
    <property type="entry name" value="Pkinase"/>
    <property type="match status" value="1"/>
</dbReference>
<dbReference type="PANTHER" id="PTHR24056">
    <property type="entry name" value="CELL DIVISION PROTEIN KINASE"/>
    <property type="match status" value="1"/>
</dbReference>
<dbReference type="Gene3D" id="3.30.200.20">
    <property type="entry name" value="Phosphorylase Kinase, domain 1"/>
    <property type="match status" value="1"/>
</dbReference>
<evidence type="ECO:0000313" key="18">
    <source>
        <dbReference type="Proteomes" id="UP001429100"/>
    </source>
</evidence>
<keyword evidence="2" id="KW-0723">Serine/threonine-protein kinase</keyword>
<dbReference type="GO" id="GO:0005524">
    <property type="term" value="F:ATP binding"/>
    <property type="evidence" value="ECO:0007669"/>
    <property type="project" value="UniProtKB-UniRule"/>
</dbReference>
<dbReference type="InterPro" id="IPR011009">
    <property type="entry name" value="Kinase-like_dom_sf"/>
</dbReference>
<evidence type="ECO:0000259" key="15">
    <source>
        <dbReference type="PROSITE" id="PS50011"/>
    </source>
</evidence>
<dbReference type="InterPro" id="IPR008266">
    <property type="entry name" value="Tyr_kinase_AS"/>
</dbReference>
<dbReference type="VEuPathDB" id="CryptoDB:GY17_00003277"/>
<organism evidence="16">
    <name type="scientific">Cryptosporidium hominis</name>
    <dbReference type="NCBI Taxonomy" id="237895"/>
    <lineage>
        <taxon>Eukaryota</taxon>
        <taxon>Sar</taxon>
        <taxon>Alveolata</taxon>
        <taxon>Apicomplexa</taxon>
        <taxon>Conoidasida</taxon>
        <taxon>Coccidia</taxon>
        <taxon>Eucoccidiorida</taxon>
        <taxon>Eimeriorina</taxon>
        <taxon>Cryptosporidiidae</taxon>
        <taxon>Cryptosporidium</taxon>
    </lineage>
</organism>
<dbReference type="InterPro" id="IPR020635">
    <property type="entry name" value="Tyr_kinase_cat_dom"/>
</dbReference>
<evidence type="ECO:0000256" key="4">
    <source>
        <dbReference type="ARBA" id="ARBA00022679"/>
    </source>
</evidence>
<dbReference type="EC" id="2.7.11.23" evidence="1"/>
<dbReference type="SMART" id="SM00219">
    <property type="entry name" value="TyrKc"/>
    <property type="match status" value="1"/>
</dbReference>
<dbReference type="GO" id="GO:0008353">
    <property type="term" value="F:RNA polymerase II CTD heptapeptide repeat kinase activity"/>
    <property type="evidence" value="ECO:0007669"/>
    <property type="project" value="UniProtKB-EC"/>
</dbReference>
<dbReference type="GO" id="GO:0004713">
    <property type="term" value="F:protein tyrosine kinase activity"/>
    <property type="evidence" value="ECO:0007669"/>
    <property type="project" value="InterPro"/>
</dbReference>
<feature type="binding site" evidence="13">
    <location>
        <position position="38"/>
    </location>
    <ligand>
        <name>ATP</name>
        <dbReference type="ChEBI" id="CHEBI:30616"/>
    </ligand>
</feature>
<evidence type="ECO:0000256" key="13">
    <source>
        <dbReference type="PIRSR" id="PIRSR637770-2"/>
    </source>
</evidence>
<dbReference type="PANTHER" id="PTHR24056:SF107">
    <property type="entry name" value="CYCLIN-DEPENDENT KINASE 11A-RELATED"/>
    <property type="match status" value="1"/>
</dbReference>
<gene>
    <name evidence="16" type="ORF">CHUDEA7_430</name>
    <name evidence="17" type="ORF">GY17_00003277</name>
</gene>
<feature type="binding site" evidence="14">
    <location>
        <position position="39"/>
    </location>
    <ligand>
        <name>ATP</name>
        <dbReference type="ChEBI" id="CHEBI:30616"/>
    </ligand>
</feature>
<evidence type="ECO:0000313" key="17">
    <source>
        <dbReference type="EMBL" id="PPS95940.1"/>
    </source>
</evidence>
<dbReference type="Proteomes" id="UP001429100">
    <property type="component" value="Unassembled WGS sequence"/>
</dbReference>
<keyword evidence="18" id="KW-1185">Reference proteome</keyword>
<dbReference type="InterPro" id="IPR000719">
    <property type="entry name" value="Prot_kinase_dom"/>
</dbReference>
<dbReference type="VEuPathDB" id="CryptoDB:ChTU502y2012_407g0220"/>
<dbReference type="Gene3D" id="1.10.510.10">
    <property type="entry name" value="Transferase(Phosphotransferase) domain 1"/>
    <property type="match status" value="1"/>
</dbReference>
<evidence type="ECO:0000256" key="5">
    <source>
        <dbReference type="ARBA" id="ARBA00022741"/>
    </source>
</evidence>
<evidence type="ECO:0000313" key="16">
    <source>
        <dbReference type="EMBL" id="CUV07019.1"/>
    </source>
</evidence>
<keyword evidence="7 13" id="KW-0067">ATP-binding</keyword>
<dbReference type="InterPro" id="IPR037770">
    <property type="entry name" value="CDK7"/>
</dbReference>
<proteinExistence type="predicted"/>
<dbReference type="AlphaFoldDB" id="A0A0S4TIS5"/>
<keyword evidence="5 13" id="KW-0547">Nucleotide-binding</keyword>
<evidence type="ECO:0000256" key="2">
    <source>
        <dbReference type="ARBA" id="ARBA00022527"/>
    </source>
</evidence>
<evidence type="ECO:0000256" key="3">
    <source>
        <dbReference type="ARBA" id="ARBA00022553"/>
    </source>
</evidence>
<keyword evidence="4" id="KW-0808">Transferase</keyword>